<feature type="signal peptide" evidence="1">
    <location>
        <begin position="1"/>
        <end position="20"/>
    </location>
</feature>
<dbReference type="SUPFAM" id="SSF53474">
    <property type="entry name" value="alpha/beta-Hydrolases"/>
    <property type="match status" value="1"/>
</dbReference>
<dbReference type="InterPro" id="IPR003386">
    <property type="entry name" value="LACT/PDAT_acylTrfase"/>
</dbReference>
<protein>
    <submittedName>
        <fullName evidence="2">Uncharacterized protein</fullName>
    </submittedName>
</protein>
<name>A0A9P0HDZ6_NEZVI</name>
<dbReference type="OrthoDB" id="190846at2759"/>
<dbReference type="EMBL" id="OV725080">
    <property type="protein sequence ID" value="CAH1400261.1"/>
    <property type="molecule type" value="Genomic_DNA"/>
</dbReference>
<evidence type="ECO:0000313" key="2">
    <source>
        <dbReference type="EMBL" id="CAH1400261.1"/>
    </source>
</evidence>
<dbReference type="Gene3D" id="3.40.50.1820">
    <property type="entry name" value="alpha/beta hydrolase"/>
    <property type="match status" value="2"/>
</dbReference>
<proteinExistence type="predicted"/>
<reference evidence="2" key="1">
    <citation type="submission" date="2022-01" db="EMBL/GenBank/DDBJ databases">
        <authorList>
            <person name="King R."/>
        </authorList>
    </citation>
    <scope>NUCLEOTIDE SEQUENCE</scope>
</reference>
<gene>
    <name evidence="2" type="ORF">NEZAVI_LOCUS9544</name>
</gene>
<evidence type="ECO:0000256" key="1">
    <source>
        <dbReference type="SAM" id="SignalP"/>
    </source>
</evidence>
<dbReference type="AlphaFoldDB" id="A0A9P0HDZ6"/>
<accession>A0A9P0HDZ6</accession>
<organism evidence="2 3">
    <name type="scientific">Nezara viridula</name>
    <name type="common">Southern green stink bug</name>
    <name type="synonym">Cimex viridulus</name>
    <dbReference type="NCBI Taxonomy" id="85310"/>
    <lineage>
        <taxon>Eukaryota</taxon>
        <taxon>Metazoa</taxon>
        <taxon>Ecdysozoa</taxon>
        <taxon>Arthropoda</taxon>
        <taxon>Hexapoda</taxon>
        <taxon>Insecta</taxon>
        <taxon>Pterygota</taxon>
        <taxon>Neoptera</taxon>
        <taxon>Paraneoptera</taxon>
        <taxon>Hemiptera</taxon>
        <taxon>Heteroptera</taxon>
        <taxon>Panheteroptera</taxon>
        <taxon>Pentatomomorpha</taxon>
        <taxon>Pentatomoidea</taxon>
        <taxon>Pentatomidae</taxon>
        <taxon>Pentatominae</taxon>
        <taxon>Nezara</taxon>
    </lineage>
</organism>
<keyword evidence="1" id="KW-0732">Signal</keyword>
<sequence>MARYSHLLLILGIHFIFISSQVCNDSLVPVILVPGLGGSQLEAQLNKPTVKHSFCNSITNRFFNLWLDVKQLLPVVIDCWIDNIRLNYDDFSNHTYNQPGVKIRVSDFGNPKVVEYLDSKSWFPVEGYLNVLTKAIVDLGYTRSKNLYAAPYDFRKGPSELGNWFEELEELIENAYRNNTSSVILIGHSMGGLLIHKFLINKSQIWKDKYIKAFISLSTPFGGSMKALKVFASGDDLGVFLLRPAILREVLSTMPSMAYLLPVKKIWGDEILVTTNEKNYTLDDLEQFFIDIGNPTGWKMYLNEREYATELGPPGVEVRCFYGEGSATIKRLIYGSNGFRRSPLLEFEDGDGTASLRSLEYCKKWITQQKERVQTKVFDEIDHMGVIQDNLALESIVRAVRELSNCE</sequence>
<dbReference type="InterPro" id="IPR029058">
    <property type="entry name" value="AB_hydrolase_fold"/>
</dbReference>
<evidence type="ECO:0000313" key="3">
    <source>
        <dbReference type="Proteomes" id="UP001152798"/>
    </source>
</evidence>
<keyword evidence="3" id="KW-1185">Reference proteome</keyword>
<dbReference type="Pfam" id="PF02450">
    <property type="entry name" value="LCAT"/>
    <property type="match status" value="1"/>
</dbReference>
<dbReference type="GO" id="GO:0006629">
    <property type="term" value="P:lipid metabolic process"/>
    <property type="evidence" value="ECO:0007669"/>
    <property type="project" value="InterPro"/>
</dbReference>
<dbReference type="PANTHER" id="PTHR11440">
    <property type="entry name" value="LECITHIN-CHOLESTEROL ACYLTRANSFERASE-RELATED"/>
    <property type="match status" value="1"/>
</dbReference>
<feature type="chain" id="PRO_5040338258" evidence="1">
    <location>
        <begin position="21"/>
        <end position="407"/>
    </location>
</feature>
<dbReference type="Proteomes" id="UP001152798">
    <property type="component" value="Chromosome 4"/>
</dbReference>
<dbReference type="GO" id="GO:0008374">
    <property type="term" value="F:O-acyltransferase activity"/>
    <property type="evidence" value="ECO:0007669"/>
    <property type="project" value="InterPro"/>
</dbReference>